<organism evidence="1 2">
    <name type="scientific">Candidatus Desantisbacteria bacterium CG1_02_38_46</name>
    <dbReference type="NCBI Taxonomy" id="1817893"/>
    <lineage>
        <taxon>Bacteria</taxon>
        <taxon>Candidatus Desantisiibacteriota</taxon>
    </lineage>
</organism>
<dbReference type="InterPro" id="IPR036390">
    <property type="entry name" value="WH_DNA-bd_sf"/>
</dbReference>
<dbReference type="Gene3D" id="2.60.120.10">
    <property type="entry name" value="Jelly Rolls"/>
    <property type="match status" value="1"/>
</dbReference>
<gene>
    <name evidence="1" type="ORF">AUJ66_03380</name>
</gene>
<evidence type="ECO:0000313" key="2">
    <source>
        <dbReference type="Proteomes" id="UP000182278"/>
    </source>
</evidence>
<accession>A0A1J4SGJ3</accession>
<dbReference type="InterPro" id="IPR014710">
    <property type="entry name" value="RmlC-like_jellyroll"/>
</dbReference>
<dbReference type="Proteomes" id="UP000182278">
    <property type="component" value="Unassembled WGS sequence"/>
</dbReference>
<dbReference type="InterPro" id="IPR012872">
    <property type="entry name" value="DUF1670"/>
</dbReference>
<feature type="non-terminal residue" evidence="1">
    <location>
        <position position="279"/>
    </location>
</feature>
<comment type="caution">
    <text evidence="1">The sequence shown here is derived from an EMBL/GenBank/DDBJ whole genome shotgun (WGS) entry which is preliminary data.</text>
</comment>
<dbReference type="SUPFAM" id="SSF46785">
    <property type="entry name" value="Winged helix' DNA-binding domain"/>
    <property type="match status" value="1"/>
</dbReference>
<sequence length="279" mass="32846">MNTEFFERVKVKTPQQLLYREFREDYGLNKIDSKVLVQRVVRFQEENLSSQRAKNQIVRQVVARGEPAGKKISECRLIEVNLTINDPEDLSIIQKEGLPASREARLHRFCWEAYQQGGTLSQEDLADILSLNTRTIRRMMKKLKEKGLYVPTRGNIEDIGPGVSHKARIIELLLKDYTYYQIQSYSGHCAQSIERYERDFSRVVYFYTAGKSARDIRVLTNQSEKVIKEYIELYKSYLKKPDYKEPLRRMLERFSSYLEDEGNKKKLFNCSGLSRWRSS</sequence>
<evidence type="ECO:0008006" key="3">
    <source>
        <dbReference type="Google" id="ProtNLM"/>
    </source>
</evidence>
<dbReference type="Pfam" id="PF07900">
    <property type="entry name" value="DUF1670"/>
    <property type="match status" value="1"/>
</dbReference>
<dbReference type="EMBL" id="MNUO01000049">
    <property type="protein sequence ID" value="OIN97405.1"/>
    <property type="molecule type" value="Genomic_DNA"/>
</dbReference>
<dbReference type="STRING" id="1817893.AUJ66_03380"/>
<evidence type="ECO:0000313" key="1">
    <source>
        <dbReference type="EMBL" id="OIN97405.1"/>
    </source>
</evidence>
<name>A0A1J4SGJ3_9BACT</name>
<protein>
    <recommendedName>
        <fullName evidence="3">DUF1670 domain-containing protein</fullName>
    </recommendedName>
</protein>
<dbReference type="AlphaFoldDB" id="A0A1J4SGJ3"/>
<proteinExistence type="predicted"/>
<reference evidence="1 2" key="1">
    <citation type="journal article" date="2016" name="Environ. Microbiol.">
        <title>Genomic resolution of a cold subsurface aquifer community provides metabolic insights for novel microbes adapted to high CO concentrations.</title>
        <authorList>
            <person name="Probst A.J."/>
            <person name="Castelle C.J."/>
            <person name="Singh A."/>
            <person name="Brown C.T."/>
            <person name="Anantharaman K."/>
            <person name="Sharon I."/>
            <person name="Hug L.A."/>
            <person name="Burstein D."/>
            <person name="Emerson J.B."/>
            <person name="Thomas B.C."/>
            <person name="Banfield J.F."/>
        </authorList>
    </citation>
    <scope>NUCLEOTIDE SEQUENCE [LARGE SCALE GENOMIC DNA]</scope>
    <source>
        <strain evidence="1">CG1_02_38_46</strain>
    </source>
</reference>